<proteinExistence type="inferred from homology"/>
<dbReference type="InterPro" id="IPR051446">
    <property type="entry name" value="HTH_trans_reg/aminotransferase"/>
</dbReference>
<name>A0ABX7M0G5_9RHOO</name>
<keyword evidence="3" id="KW-0805">Transcription regulation</keyword>
<dbReference type="InterPro" id="IPR036390">
    <property type="entry name" value="WH_DNA-bd_sf"/>
</dbReference>
<evidence type="ECO:0000256" key="2">
    <source>
        <dbReference type="ARBA" id="ARBA00022898"/>
    </source>
</evidence>
<dbReference type="Pfam" id="PF00392">
    <property type="entry name" value="GntR"/>
    <property type="match status" value="1"/>
</dbReference>
<dbReference type="PANTHER" id="PTHR46577">
    <property type="entry name" value="HTH-TYPE TRANSCRIPTIONAL REGULATORY PROTEIN GABR"/>
    <property type="match status" value="1"/>
</dbReference>
<dbReference type="InterPro" id="IPR036388">
    <property type="entry name" value="WH-like_DNA-bd_sf"/>
</dbReference>
<protein>
    <submittedName>
        <fullName evidence="7">PLP-dependent aminotransferase family protein</fullName>
    </submittedName>
</protein>
<feature type="domain" description="HTH gntR-type" evidence="6">
    <location>
        <begin position="13"/>
        <end position="81"/>
    </location>
</feature>
<dbReference type="SUPFAM" id="SSF46785">
    <property type="entry name" value="Winged helix' DNA-binding domain"/>
    <property type="match status" value="1"/>
</dbReference>
<gene>
    <name evidence="7" type="ORF">JY500_12005</name>
</gene>
<evidence type="ECO:0000313" key="8">
    <source>
        <dbReference type="Proteomes" id="UP000663570"/>
    </source>
</evidence>
<keyword evidence="5" id="KW-0804">Transcription</keyword>
<dbReference type="SMART" id="SM00345">
    <property type="entry name" value="HTH_GNTR"/>
    <property type="match status" value="1"/>
</dbReference>
<dbReference type="Gene3D" id="1.10.10.10">
    <property type="entry name" value="Winged helix-like DNA-binding domain superfamily/Winged helix DNA-binding domain"/>
    <property type="match status" value="1"/>
</dbReference>
<dbReference type="EMBL" id="CP071060">
    <property type="protein sequence ID" value="QSI75245.1"/>
    <property type="molecule type" value="Genomic_DNA"/>
</dbReference>
<dbReference type="Proteomes" id="UP000663570">
    <property type="component" value="Chromosome"/>
</dbReference>
<organism evidence="7 8">
    <name type="scientific">Niveibacterium microcysteis</name>
    <dbReference type="NCBI Taxonomy" id="2811415"/>
    <lineage>
        <taxon>Bacteria</taxon>
        <taxon>Pseudomonadati</taxon>
        <taxon>Pseudomonadota</taxon>
        <taxon>Betaproteobacteria</taxon>
        <taxon>Rhodocyclales</taxon>
        <taxon>Rhodocyclaceae</taxon>
        <taxon>Niveibacterium</taxon>
    </lineage>
</organism>
<dbReference type="InterPro" id="IPR015424">
    <property type="entry name" value="PyrdxlP-dep_Trfase"/>
</dbReference>
<dbReference type="PROSITE" id="PS50949">
    <property type="entry name" value="HTH_GNTR"/>
    <property type="match status" value="1"/>
</dbReference>
<keyword evidence="4" id="KW-0238">DNA-binding</keyword>
<dbReference type="PANTHER" id="PTHR46577:SF1">
    <property type="entry name" value="HTH-TYPE TRANSCRIPTIONAL REGULATORY PROTEIN GABR"/>
    <property type="match status" value="1"/>
</dbReference>
<dbReference type="InterPro" id="IPR015421">
    <property type="entry name" value="PyrdxlP-dep_Trfase_major"/>
</dbReference>
<dbReference type="CDD" id="cd00609">
    <property type="entry name" value="AAT_like"/>
    <property type="match status" value="1"/>
</dbReference>
<accession>A0ABX7M0G5</accession>
<dbReference type="SUPFAM" id="SSF53383">
    <property type="entry name" value="PLP-dependent transferases"/>
    <property type="match status" value="1"/>
</dbReference>
<dbReference type="Pfam" id="PF00155">
    <property type="entry name" value="Aminotran_1_2"/>
    <property type="match status" value="1"/>
</dbReference>
<keyword evidence="7" id="KW-0808">Transferase</keyword>
<evidence type="ECO:0000256" key="1">
    <source>
        <dbReference type="ARBA" id="ARBA00005384"/>
    </source>
</evidence>
<dbReference type="InterPro" id="IPR000524">
    <property type="entry name" value="Tscrpt_reg_HTH_GntR"/>
</dbReference>
<dbReference type="InterPro" id="IPR004839">
    <property type="entry name" value="Aminotransferase_I/II_large"/>
</dbReference>
<sequence>MTTWLPRVAGLDGPVYRAIVDQLADAIRRGTLKAGDRLPTHRLMADLLGINVSTVTRAYREAERRRLIGGEVGRGTFVLGGAAEARLFAFADRPQDSLIDLSTNTPPKLVGDDGLAKAVAALLEEGELERFADYPTPGDLHLHRLAAESWLVQHGVNCVAERIVLCAGAQHAMEAALAAAGATVVGCESLCWPGLKAIARSRGLRLHALPIDRDGILPDALERAALQGLKCLVCMPTLHNPTARTWSIERREAIVAVARRHDLMLIEEDVYGALMPNSPTSLASLAPERVCHVSGLSKTVAPGLRLGYLVLPPALHGRQEALEHHTHWYVSPLGAEIARRWIVGGAAKGRLMRQRRELAARWKLTQAALADYELEGATVSPHLWLPLARGRDPQRVAEVARREGVAVVPSETFAAATHAEPAGIRVSLGAASSRSRLQEALNRLAPVLQRSALLR</sequence>
<comment type="similarity">
    <text evidence="1">In the C-terminal section; belongs to the class-I pyridoxal-phosphate-dependent aminotransferase family.</text>
</comment>
<reference evidence="7 8" key="1">
    <citation type="submission" date="2021-02" db="EMBL/GenBank/DDBJ databases">
        <title>Niveibacterium changnyeongensis HC41.</title>
        <authorList>
            <person name="Kang M."/>
        </authorList>
    </citation>
    <scope>NUCLEOTIDE SEQUENCE [LARGE SCALE GENOMIC DNA]</scope>
    <source>
        <strain evidence="7 8">HC41</strain>
    </source>
</reference>
<evidence type="ECO:0000256" key="5">
    <source>
        <dbReference type="ARBA" id="ARBA00023163"/>
    </source>
</evidence>
<keyword evidence="8" id="KW-1185">Reference proteome</keyword>
<dbReference type="GO" id="GO:0008483">
    <property type="term" value="F:transaminase activity"/>
    <property type="evidence" value="ECO:0007669"/>
    <property type="project" value="UniProtKB-KW"/>
</dbReference>
<dbReference type="Gene3D" id="3.40.640.10">
    <property type="entry name" value="Type I PLP-dependent aspartate aminotransferase-like (Major domain)"/>
    <property type="match status" value="1"/>
</dbReference>
<evidence type="ECO:0000256" key="4">
    <source>
        <dbReference type="ARBA" id="ARBA00023125"/>
    </source>
</evidence>
<evidence type="ECO:0000313" key="7">
    <source>
        <dbReference type="EMBL" id="QSI75245.1"/>
    </source>
</evidence>
<evidence type="ECO:0000256" key="3">
    <source>
        <dbReference type="ARBA" id="ARBA00023015"/>
    </source>
</evidence>
<keyword evidence="7" id="KW-0032">Aminotransferase</keyword>
<keyword evidence="2" id="KW-0663">Pyridoxal phosphate</keyword>
<dbReference type="RefSeq" id="WP_206252624.1">
    <property type="nucleotide sequence ID" value="NZ_CP071060.1"/>
</dbReference>
<evidence type="ECO:0000259" key="6">
    <source>
        <dbReference type="PROSITE" id="PS50949"/>
    </source>
</evidence>